<protein>
    <submittedName>
        <fullName evidence="3">Uncharacterized protein</fullName>
    </submittedName>
</protein>
<name>A0A1Y4DAE1_9BACT</name>
<evidence type="ECO:0000256" key="1">
    <source>
        <dbReference type="SAM" id="MobiDB-lite"/>
    </source>
</evidence>
<dbReference type="AlphaFoldDB" id="A0A1Y4DAE1"/>
<keyword evidence="2" id="KW-1133">Transmembrane helix</keyword>
<dbReference type="EMBL" id="NFJD01000004">
    <property type="protein sequence ID" value="OUO56163.1"/>
    <property type="molecule type" value="Genomic_DNA"/>
</dbReference>
<organism evidence="3 4">
    <name type="scientific">Candidatus Avelusimicrobium gallicola</name>
    <dbReference type="NCBI Taxonomy" id="2562704"/>
    <lineage>
        <taxon>Bacteria</taxon>
        <taxon>Pseudomonadati</taxon>
        <taxon>Elusimicrobiota</taxon>
        <taxon>Elusimicrobia</taxon>
        <taxon>Elusimicrobiales</taxon>
        <taxon>Elusimicrobiaceae</taxon>
        <taxon>Candidatus Avelusimicrobium</taxon>
    </lineage>
</organism>
<evidence type="ECO:0000313" key="3">
    <source>
        <dbReference type="EMBL" id="OUO56163.1"/>
    </source>
</evidence>
<sequence length="87" mass="9647">MQEKEIIQTEEVIEPEILDENGRPISPEPAKDSARPKGDTGGLLGGVFVLAFGFIVTLFVAIFSICILLPLMLLGRLFGMQVRTFRR</sequence>
<keyword evidence="2" id="KW-0812">Transmembrane</keyword>
<feature type="transmembrane region" description="Helical" evidence="2">
    <location>
        <begin position="47"/>
        <end position="78"/>
    </location>
</feature>
<keyword evidence="2" id="KW-0472">Membrane</keyword>
<gene>
    <name evidence="3" type="ORF">B5F75_05975</name>
</gene>
<reference evidence="4" key="1">
    <citation type="submission" date="2017-04" db="EMBL/GenBank/DDBJ databases">
        <title>Function of individual gut microbiota members based on whole genome sequencing of pure cultures obtained from chicken caecum.</title>
        <authorList>
            <person name="Medvecky M."/>
            <person name="Cejkova D."/>
            <person name="Polansky O."/>
            <person name="Karasova D."/>
            <person name="Kubasova T."/>
            <person name="Cizek A."/>
            <person name="Rychlik I."/>
        </authorList>
    </citation>
    <scope>NUCLEOTIDE SEQUENCE [LARGE SCALE GENOMIC DNA]</scope>
    <source>
        <strain evidence="4">An273</strain>
    </source>
</reference>
<proteinExistence type="predicted"/>
<dbReference type="RefSeq" id="WP_087288966.1">
    <property type="nucleotide sequence ID" value="NZ_NFJD01000004.1"/>
</dbReference>
<evidence type="ECO:0000313" key="4">
    <source>
        <dbReference type="Proteomes" id="UP000196368"/>
    </source>
</evidence>
<keyword evidence="4" id="KW-1185">Reference proteome</keyword>
<accession>A0A1Y4DAE1</accession>
<feature type="region of interest" description="Disordered" evidence="1">
    <location>
        <begin position="15"/>
        <end position="37"/>
    </location>
</feature>
<evidence type="ECO:0000256" key="2">
    <source>
        <dbReference type="SAM" id="Phobius"/>
    </source>
</evidence>
<dbReference type="Proteomes" id="UP000196368">
    <property type="component" value="Unassembled WGS sequence"/>
</dbReference>
<comment type="caution">
    <text evidence="3">The sequence shown here is derived from an EMBL/GenBank/DDBJ whole genome shotgun (WGS) entry which is preliminary data.</text>
</comment>